<accession>Q0CNJ2</accession>
<dbReference type="SMART" id="SM00702">
    <property type="entry name" value="P4Hc"/>
    <property type="match status" value="1"/>
</dbReference>
<dbReference type="InterPro" id="IPR045054">
    <property type="entry name" value="P4HA-like"/>
</dbReference>
<keyword evidence="4" id="KW-0560">Oxidoreductase</keyword>
<dbReference type="InterPro" id="IPR006620">
    <property type="entry name" value="Pro_4_hyd_alph"/>
</dbReference>
<evidence type="ECO:0000256" key="3">
    <source>
        <dbReference type="ARBA" id="ARBA00022964"/>
    </source>
</evidence>
<evidence type="ECO:0000259" key="6">
    <source>
        <dbReference type="PROSITE" id="PS51471"/>
    </source>
</evidence>
<evidence type="ECO:0000313" key="7">
    <source>
        <dbReference type="EMBL" id="EAU35189.1"/>
    </source>
</evidence>
<dbReference type="GO" id="GO:0031418">
    <property type="term" value="F:L-ascorbic acid binding"/>
    <property type="evidence" value="ECO:0007669"/>
    <property type="project" value="InterPro"/>
</dbReference>
<evidence type="ECO:0000256" key="5">
    <source>
        <dbReference type="ARBA" id="ARBA00023004"/>
    </source>
</evidence>
<evidence type="ECO:0000313" key="8">
    <source>
        <dbReference type="Proteomes" id="UP000007963"/>
    </source>
</evidence>
<dbReference type="AlphaFoldDB" id="Q0CNJ2"/>
<keyword evidence="3" id="KW-0223">Dioxygenase</keyword>
<name>Q0CNJ2_ASPTN</name>
<dbReference type="RefSeq" id="XP_001213920.1">
    <property type="nucleotide sequence ID" value="XM_001213920.1"/>
</dbReference>
<dbReference type="eggNOG" id="KOG1591">
    <property type="taxonomic scope" value="Eukaryota"/>
</dbReference>
<keyword evidence="2" id="KW-0479">Metal-binding</keyword>
<dbReference type="Pfam" id="PF13640">
    <property type="entry name" value="2OG-FeII_Oxy_3"/>
    <property type="match status" value="1"/>
</dbReference>
<dbReference type="Proteomes" id="UP000007963">
    <property type="component" value="Unassembled WGS sequence"/>
</dbReference>
<dbReference type="OMA" id="TVQCIEQ"/>
<evidence type="ECO:0000256" key="4">
    <source>
        <dbReference type="ARBA" id="ARBA00023002"/>
    </source>
</evidence>
<sequence length="324" mass="36691">MPRLSLSSLLTSLFYLLPLYLFVLAPLSRQLFPPSPDAVRPSSRTFFQDDDADLTVPPEDLEYPVLDPNILSLDDGVTVDCPTDAYRLHLLSRDPLIIYIEDFLSDAEADHLARLGYLPSPPAPIPPNRHAVNPSREQGYTPSIIFDGTTEKVDPTRRLSDRALLPRDTTVRCLEARARAFQGWRPHLYVERMWAQRYNASGHYRHHFDWAGSAARGGDRLSTFMVYLGDECEGGGTNFPRLRMPRDPAWCRFVECEDADGEGRGNGHEGITFRPIKGNAIFWENLRPDGSGYPETWHAALPVTAGTKVGLNIWSWYQPPRRRT</sequence>
<dbReference type="PROSITE" id="PS51471">
    <property type="entry name" value="FE2OG_OXY"/>
    <property type="match status" value="1"/>
</dbReference>
<dbReference type="GO" id="GO:0004656">
    <property type="term" value="F:procollagen-proline 4-dioxygenase activity"/>
    <property type="evidence" value="ECO:0007669"/>
    <property type="project" value="TreeGrafter"/>
</dbReference>
<dbReference type="InterPro" id="IPR044862">
    <property type="entry name" value="Pro_4_hyd_alph_FE2OG_OXY"/>
</dbReference>
<gene>
    <name evidence="7" type="ORF">ATEG_04742</name>
</gene>
<feature type="domain" description="Fe2OG dioxygenase" evidence="6">
    <location>
        <begin position="189"/>
        <end position="319"/>
    </location>
</feature>
<dbReference type="PANTHER" id="PTHR10869">
    <property type="entry name" value="PROLYL 4-HYDROXYLASE ALPHA SUBUNIT"/>
    <property type="match status" value="1"/>
</dbReference>
<dbReference type="GeneID" id="4319929"/>
<proteinExistence type="predicted"/>
<dbReference type="InterPro" id="IPR005123">
    <property type="entry name" value="Oxoglu/Fe-dep_dioxygenase_dom"/>
</dbReference>
<dbReference type="OrthoDB" id="420380at2759"/>
<dbReference type="GO" id="GO:0005506">
    <property type="term" value="F:iron ion binding"/>
    <property type="evidence" value="ECO:0007669"/>
    <property type="project" value="InterPro"/>
</dbReference>
<dbReference type="GO" id="GO:0005783">
    <property type="term" value="C:endoplasmic reticulum"/>
    <property type="evidence" value="ECO:0007669"/>
    <property type="project" value="TreeGrafter"/>
</dbReference>
<dbReference type="STRING" id="341663.Q0CNJ2"/>
<dbReference type="VEuPathDB" id="FungiDB:ATEG_04742"/>
<evidence type="ECO:0000256" key="2">
    <source>
        <dbReference type="ARBA" id="ARBA00022723"/>
    </source>
</evidence>
<keyword evidence="5" id="KW-0408">Iron</keyword>
<dbReference type="EMBL" id="CH476599">
    <property type="protein sequence ID" value="EAU35189.1"/>
    <property type="molecule type" value="Genomic_DNA"/>
</dbReference>
<dbReference type="FunFam" id="2.60.120.620:FF:000027">
    <property type="entry name" value="Oxidoreductase, 2OG-Fe(II) oxygenase family family"/>
    <property type="match status" value="1"/>
</dbReference>
<reference evidence="8" key="1">
    <citation type="submission" date="2005-09" db="EMBL/GenBank/DDBJ databases">
        <title>Annotation of the Aspergillus terreus NIH2624 genome.</title>
        <authorList>
            <person name="Birren B.W."/>
            <person name="Lander E.S."/>
            <person name="Galagan J.E."/>
            <person name="Nusbaum C."/>
            <person name="Devon K."/>
            <person name="Henn M."/>
            <person name="Ma L.-J."/>
            <person name="Jaffe D.B."/>
            <person name="Butler J."/>
            <person name="Alvarez P."/>
            <person name="Gnerre S."/>
            <person name="Grabherr M."/>
            <person name="Kleber M."/>
            <person name="Mauceli E.W."/>
            <person name="Brockman W."/>
            <person name="Rounsley S."/>
            <person name="Young S.K."/>
            <person name="LaButti K."/>
            <person name="Pushparaj V."/>
            <person name="DeCaprio D."/>
            <person name="Crawford M."/>
            <person name="Koehrsen M."/>
            <person name="Engels R."/>
            <person name="Montgomery P."/>
            <person name="Pearson M."/>
            <person name="Howarth C."/>
            <person name="Larson L."/>
            <person name="Luoma S."/>
            <person name="White J."/>
            <person name="Alvarado L."/>
            <person name="Kodira C.D."/>
            <person name="Zeng Q."/>
            <person name="Oleary S."/>
            <person name="Yandava C."/>
            <person name="Denning D.W."/>
            <person name="Nierman W.C."/>
            <person name="Milne T."/>
            <person name="Madden K."/>
        </authorList>
    </citation>
    <scope>NUCLEOTIDE SEQUENCE [LARGE SCALE GENOMIC DNA]</scope>
    <source>
        <strain evidence="8">NIH 2624 / FGSC A1156</strain>
    </source>
</reference>
<organism evidence="7 8">
    <name type="scientific">Aspergillus terreus (strain NIH 2624 / FGSC A1156)</name>
    <dbReference type="NCBI Taxonomy" id="341663"/>
    <lineage>
        <taxon>Eukaryota</taxon>
        <taxon>Fungi</taxon>
        <taxon>Dikarya</taxon>
        <taxon>Ascomycota</taxon>
        <taxon>Pezizomycotina</taxon>
        <taxon>Eurotiomycetes</taxon>
        <taxon>Eurotiomycetidae</taxon>
        <taxon>Eurotiales</taxon>
        <taxon>Aspergillaceae</taxon>
        <taxon>Aspergillus</taxon>
        <taxon>Aspergillus subgen. Circumdati</taxon>
    </lineage>
</organism>
<comment type="cofactor">
    <cofactor evidence="1">
        <name>L-ascorbate</name>
        <dbReference type="ChEBI" id="CHEBI:38290"/>
    </cofactor>
</comment>
<dbReference type="HOGENOM" id="CLU_058132_0_4_1"/>
<evidence type="ECO:0000256" key="1">
    <source>
        <dbReference type="ARBA" id="ARBA00001961"/>
    </source>
</evidence>
<dbReference type="PANTHER" id="PTHR10869:SF246">
    <property type="entry name" value="TRANSMEMBRANE PROLYL 4-HYDROXYLASE"/>
    <property type="match status" value="1"/>
</dbReference>
<protein>
    <recommendedName>
        <fullName evidence="6">Fe2OG dioxygenase domain-containing protein</fullName>
    </recommendedName>
</protein>
<dbReference type="Gene3D" id="2.60.120.620">
    <property type="entry name" value="q2cbj1_9rhob like domain"/>
    <property type="match status" value="1"/>
</dbReference>